<name>A0AAD9UIK5_RIDPI</name>
<proteinExistence type="predicted"/>
<evidence type="ECO:0000313" key="3">
    <source>
        <dbReference type="Proteomes" id="UP001209878"/>
    </source>
</evidence>
<dbReference type="PANTHER" id="PTHR47027">
    <property type="entry name" value="REVERSE TRANSCRIPTASE DOMAIN-CONTAINING PROTEIN"/>
    <property type="match status" value="1"/>
</dbReference>
<evidence type="ECO:0000256" key="1">
    <source>
        <dbReference type="SAM" id="MobiDB-lite"/>
    </source>
</evidence>
<dbReference type="EMBL" id="JAODUO010000076">
    <property type="protein sequence ID" value="KAK2190557.1"/>
    <property type="molecule type" value="Genomic_DNA"/>
</dbReference>
<organism evidence="2 3">
    <name type="scientific">Ridgeia piscesae</name>
    <name type="common">Tubeworm</name>
    <dbReference type="NCBI Taxonomy" id="27915"/>
    <lineage>
        <taxon>Eukaryota</taxon>
        <taxon>Metazoa</taxon>
        <taxon>Spiralia</taxon>
        <taxon>Lophotrochozoa</taxon>
        <taxon>Annelida</taxon>
        <taxon>Polychaeta</taxon>
        <taxon>Sedentaria</taxon>
        <taxon>Canalipalpata</taxon>
        <taxon>Sabellida</taxon>
        <taxon>Siboglinidae</taxon>
        <taxon>Ridgeia</taxon>
    </lineage>
</organism>
<comment type="caution">
    <text evidence="2">The sequence shown here is derived from an EMBL/GenBank/DDBJ whole genome shotgun (WGS) entry which is preliminary data.</text>
</comment>
<protein>
    <recommendedName>
        <fullName evidence="4">Reverse transcriptase domain-containing protein</fullName>
    </recommendedName>
</protein>
<keyword evidence="3" id="KW-1185">Reference proteome</keyword>
<feature type="region of interest" description="Disordered" evidence="1">
    <location>
        <begin position="131"/>
        <end position="152"/>
    </location>
</feature>
<accession>A0AAD9UIK5</accession>
<sequence>MQKIVDALSDASKKFSLKINIKKTEVLYQPNSTRTREEDIMVDGNKLNAVLEFTYLGSTMSSNGCIDNEIQRKVAKANASFGRLRQRLWDNHHVSMLVKSYNRAVHPPIRSRGMGSVQTTGEKAACLHDATSPFDHKDNLDGQSDKQGNIPVDWTPHEDVTRQATKAGSLFSTVFWSQKERAPWSPVQ</sequence>
<dbReference type="Proteomes" id="UP001209878">
    <property type="component" value="Unassembled WGS sequence"/>
</dbReference>
<evidence type="ECO:0008006" key="4">
    <source>
        <dbReference type="Google" id="ProtNLM"/>
    </source>
</evidence>
<reference evidence="2" key="1">
    <citation type="journal article" date="2023" name="Mol. Biol. Evol.">
        <title>Third-Generation Sequencing Reveals the Adaptive Role of the Epigenome in Three Deep-Sea Polychaetes.</title>
        <authorList>
            <person name="Perez M."/>
            <person name="Aroh O."/>
            <person name="Sun Y."/>
            <person name="Lan Y."/>
            <person name="Juniper S.K."/>
            <person name="Young C.R."/>
            <person name="Angers B."/>
            <person name="Qian P.Y."/>
        </authorList>
    </citation>
    <scope>NUCLEOTIDE SEQUENCE</scope>
    <source>
        <strain evidence="2">R07B-5</strain>
    </source>
</reference>
<dbReference type="AlphaFoldDB" id="A0AAD9UIK5"/>
<dbReference type="PANTHER" id="PTHR47027:SF20">
    <property type="entry name" value="REVERSE TRANSCRIPTASE-LIKE PROTEIN WITH RNA-DIRECTED DNA POLYMERASE DOMAIN"/>
    <property type="match status" value="1"/>
</dbReference>
<feature type="compositionally biased region" description="Basic and acidic residues" evidence="1">
    <location>
        <begin position="134"/>
        <end position="144"/>
    </location>
</feature>
<evidence type="ECO:0000313" key="2">
    <source>
        <dbReference type="EMBL" id="KAK2190557.1"/>
    </source>
</evidence>
<gene>
    <name evidence="2" type="ORF">NP493_76g04017</name>
</gene>